<dbReference type="GO" id="GO:0003746">
    <property type="term" value="F:translation elongation factor activity"/>
    <property type="evidence" value="ECO:0007669"/>
    <property type="project" value="UniProtKB-KW"/>
</dbReference>
<keyword evidence="4" id="KW-1185">Reference proteome</keyword>
<evidence type="ECO:0000313" key="4">
    <source>
        <dbReference type="Proteomes" id="UP000245207"/>
    </source>
</evidence>
<evidence type="ECO:0000259" key="2">
    <source>
        <dbReference type="Pfam" id="PF07002"/>
    </source>
</evidence>
<dbReference type="PANTHER" id="PTHR42908:SF3">
    <property type="entry name" value="ELONGATION FACTOR-LIKE GTPASE 1"/>
    <property type="match status" value="1"/>
</dbReference>
<evidence type="ECO:0000256" key="1">
    <source>
        <dbReference type="SAM" id="Phobius"/>
    </source>
</evidence>
<dbReference type="GO" id="GO:0043022">
    <property type="term" value="F:ribosome binding"/>
    <property type="evidence" value="ECO:0007669"/>
    <property type="project" value="TreeGrafter"/>
</dbReference>
<feature type="transmembrane region" description="Helical" evidence="1">
    <location>
        <begin position="472"/>
        <end position="495"/>
    </location>
</feature>
<dbReference type="EMBL" id="PKPP01003853">
    <property type="protein sequence ID" value="PWA67324.1"/>
    <property type="molecule type" value="Genomic_DNA"/>
</dbReference>
<keyword evidence="1" id="KW-0812">Transmembrane</keyword>
<dbReference type="Gene3D" id="3.30.70.870">
    <property type="entry name" value="Elongation Factor G (Translational Gtpase), domain 3"/>
    <property type="match status" value="1"/>
</dbReference>
<name>A0A2U1N1J9_ARTAN</name>
<keyword evidence="1" id="KW-0472">Membrane</keyword>
<dbReference type="GO" id="GO:0005829">
    <property type="term" value="C:cytosol"/>
    <property type="evidence" value="ECO:0007669"/>
    <property type="project" value="TreeGrafter"/>
</dbReference>
<protein>
    <submittedName>
        <fullName evidence="3">Elongation factor-like GTPase 1</fullName>
    </submittedName>
</protein>
<comment type="caution">
    <text evidence="3">The sequence shown here is derived from an EMBL/GenBank/DDBJ whole genome shotgun (WGS) entry which is preliminary data.</text>
</comment>
<dbReference type="STRING" id="35608.A0A2U1N1J9"/>
<evidence type="ECO:0000313" key="3">
    <source>
        <dbReference type="EMBL" id="PWA67324.1"/>
    </source>
</evidence>
<keyword evidence="1" id="KW-1133">Transmembrane helix</keyword>
<gene>
    <name evidence="3" type="ORF">CTI12_AA322400</name>
</gene>
<proteinExistence type="predicted"/>
<dbReference type="Gene3D" id="3.90.1430.10">
    <property type="entry name" value="Yeast translation eEF2 (G' domain)"/>
    <property type="match status" value="1"/>
</dbReference>
<keyword evidence="3" id="KW-0648">Protein biosynthesis</keyword>
<dbReference type="Proteomes" id="UP000245207">
    <property type="component" value="Unassembled WGS sequence"/>
</dbReference>
<sequence length="540" mass="60224">MPNDGVTDMESLSSVTYAIPVSTICKNKKSQASREKPKKETIIKDRCGWQNRKVSAKLIVMQNRKILYNFYIILQILIDQRDPEAVDTEGKTLPSLITWHSIEQSPGDSVRDNKIPKDHNMIQKQKEDTTAVGYVIDQSKPLEEGVLGSEFVLEPLRQVYEAALDINSDKGVLEKLIKSFNLSGPPGELKNKDPKFPLEEGIVGSEFVLEPLWQVYEAALDINGDKGVLEKLIKSFNFSGPPGELKNKDPKFVLQSVMSRWLPLSDAIFLCWSFSNPFVFVSVSTRDEHVLAAAGKVHLERCIKDLKDKFAKMILDALEQVGGIYVVTANHGDAEDMVKRNNKCKPILKDGEVTHNGYGSGKSSQEKKIIYAIVKSCKLPLSIVLVGVGDRPWDKMKLSRYDFQPTQLRVSLIQTATSDVIVSVHEGGLMTNDVRFEDPKRLRFAVIHGLARMVAIMASTYKAYLVVGLGPLLNLILISVCTSSALCHGAWLGWLDFRGLLPPLFEEQVMGCTKTIFKEYDYNGGEISGTKAFLFPAQPI</sequence>
<dbReference type="GO" id="GO:1990904">
    <property type="term" value="C:ribonucleoprotein complex"/>
    <property type="evidence" value="ECO:0007669"/>
    <property type="project" value="TreeGrafter"/>
</dbReference>
<organism evidence="3 4">
    <name type="scientific">Artemisia annua</name>
    <name type="common">Sweet wormwood</name>
    <dbReference type="NCBI Taxonomy" id="35608"/>
    <lineage>
        <taxon>Eukaryota</taxon>
        <taxon>Viridiplantae</taxon>
        <taxon>Streptophyta</taxon>
        <taxon>Embryophyta</taxon>
        <taxon>Tracheophyta</taxon>
        <taxon>Spermatophyta</taxon>
        <taxon>Magnoliopsida</taxon>
        <taxon>eudicotyledons</taxon>
        <taxon>Gunneridae</taxon>
        <taxon>Pentapetalae</taxon>
        <taxon>asterids</taxon>
        <taxon>campanulids</taxon>
        <taxon>Asterales</taxon>
        <taxon>Asteraceae</taxon>
        <taxon>Asteroideae</taxon>
        <taxon>Anthemideae</taxon>
        <taxon>Artemisiinae</taxon>
        <taxon>Artemisia</taxon>
    </lineage>
</organism>
<dbReference type="GO" id="GO:0003924">
    <property type="term" value="F:GTPase activity"/>
    <property type="evidence" value="ECO:0007669"/>
    <property type="project" value="TreeGrafter"/>
</dbReference>
<dbReference type="Pfam" id="PF07002">
    <property type="entry name" value="Copine"/>
    <property type="match status" value="1"/>
</dbReference>
<keyword evidence="3" id="KW-0251">Elongation factor</keyword>
<feature type="domain" description="Copine C-terminal" evidence="2">
    <location>
        <begin position="347"/>
        <end position="398"/>
    </location>
</feature>
<dbReference type="PANTHER" id="PTHR42908">
    <property type="entry name" value="TRANSLATION ELONGATION FACTOR-RELATED"/>
    <property type="match status" value="1"/>
</dbReference>
<dbReference type="OrthoDB" id="611935at2759"/>
<dbReference type="GO" id="GO:0042256">
    <property type="term" value="P:cytosolic ribosome assembly"/>
    <property type="evidence" value="ECO:0007669"/>
    <property type="project" value="TreeGrafter"/>
</dbReference>
<dbReference type="InterPro" id="IPR010734">
    <property type="entry name" value="Copine_C"/>
</dbReference>
<dbReference type="AlphaFoldDB" id="A0A2U1N1J9"/>
<accession>A0A2U1N1J9</accession>
<feature type="transmembrane region" description="Helical" evidence="1">
    <location>
        <begin position="444"/>
        <end position="466"/>
    </location>
</feature>
<reference evidence="3 4" key="1">
    <citation type="journal article" date="2018" name="Mol. Plant">
        <title>The genome of Artemisia annua provides insight into the evolution of Asteraceae family and artemisinin biosynthesis.</title>
        <authorList>
            <person name="Shen Q."/>
            <person name="Zhang L."/>
            <person name="Liao Z."/>
            <person name="Wang S."/>
            <person name="Yan T."/>
            <person name="Shi P."/>
            <person name="Liu M."/>
            <person name="Fu X."/>
            <person name="Pan Q."/>
            <person name="Wang Y."/>
            <person name="Lv Z."/>
            <person name="Lu X."/>
            <person name="Zhang F."/>
            <person name="Jiang W."/>
            <person name="Ma Y."/>
            <person name="Chen M."/>
            <person name="Hao X."/>
            <person name="Li L."/>
            <person name="Tang Y."/>
            <person name="Lv G."/>
            <person name="Zhou Y."/>
            <person name="Sun X."/>
            <person name="Brodelius P.E."/>
            <person name="Rose J.K.C."/>
            <person name="Tang K."/>
        </authorList>
    </citation>
    <scope>NUCLEOTIDE SEQUENCE [LARGE SCALE GENOMIC DNA]</scope>
    <source>
        <strain evidence="4">cv. Huhao1</strain>
        <tissue evidence="3">Leaf</tissue>
    </source>
</reference>